<name>A0A1L9VH76_ASPGL</name>
<dbReference type="AlphaFoldDB" id="A0A1L9VH76"/>
<dbReference type="GeneID" id="34459869"/>
<dbReference type="Proteomes" id="UP000184300">
    <property type="component" value="Unassembled WGS sequence"/>
</dbReference>
<dbReference type="OrthoDB" id="3800738at2759"/>
<protein>
    <submittedName>
        <fullName evidence="1">Uncharacterized protein</fullName>
    </submittedName>
</protein>
<dbReference type="RefSeq" id="XP_022399952.1">
    <property type="nucleotide sequence ID" value="XM_022543608.1"/>
</dbReference>
<evidence type="ECO:0000313" key="2">
    <source>
        <dbReference type="Proteomes" id="UP000184300"/>
    </source>
</evidence>
<gene>
    <name evidence="1" type="ORF">ASPGLDRAFT_26832</name>
</gene>
<keyword evidence="2" id="KW-1185">Reference proteome</keyword>
<sequence>MAEKAFAMYEILERVLIYTDRRTLLLSQRIRNPFIEDLVWPWLMNKQFDKEKKECYDHWNSEDEDDDNSEYDNRYTRPETSWKQMLFQQPPTSHVGVIYYEHWWAEPPLYTRMRFLKPDNDTLRLKDIAPALDDGSMVSDHAPCVLWFQPPHAACRDNVRGILCREHSNAGAFEGL</sequence>
<reference evidence="2" key="1">
    <citation type="journal article" date="2017" name="Genome Biol.">
        <title>Comparative genomics reveals high biological diversity and specific adaptations in the industrially and medically important fungal genus Aspergillus.</title>
        <authorList>
            <person name="de Vries R.P."/>
            <person name="Riley R."/>
            <person name="Wiebenga A."/>
            <person name="Aguilar-Osorio G."/>
            <person name="Amillis S."/>
            <person name="Uchima C.A."/>
            <person name="Anderluh G."/>
            <person name="Asadollahi M."/>
            <person name="Askin M."/>
            <person name="Barry K."/>
            <person name="Battaglia E."/>
            <person name="Bayram O."/>
            <person name="Benocci T."/>
            <person name="Braus-Stromeyer S.A."/>
            <person name="Caldana C."/>
            <person name="Canovas D."/>
            <person name="Cerqueira G.C."/>
            <person name="Chen F."/>
            <person name="Chen W."/>
            <person name="Choi C."/>
            <person name="Clum A."/>
            <person name="Dos Santos R.A."/>
            <person name="Damasio A.R."/>
            <person name="Diallinas G."/>
            <person name="Emri T."/>
            <person name="Fekete E."/>
            <person name="Flipphi M."/>
            <person name="Freyberg S."/>
            <person name="Gallo A."/>
            <person name="Gournas C."/>
            <person name="Habgood R."/>
            <person name="Hainaut M."/>
            <person name="Harispe M.L."/>
            <person name="Henrissat B."/>
            <person name="Hilden K.S."/>
            <person name="Hope R."/>
            <person name="Hossain A."/>
            <person name="Karabika E."/>
            <person name="Karaffa L."/>
            <person name="Karanyi Z."/>
            <person name="Krasevec N."/>
            <person name="Kuo A."/>
            <person name="Kusch H."/>
            <person name="LaButti K."/>
            <person name="Lagendijk E.L."/>
            <person name="Lapidus A."/>
            <person name="Levasseur A."/>
            <person name="Lindquist E."/>
            <person name="Lipzen A."/>
            <person name="Logrieco A.F."/>
            <person name="MacCabe A."/>
            <person name="Maekelae M.R."/>
            <person name="Malavazi I."/>
            <person name="Melin P."/>
            <person name="Meyer V."/>
            <person name="Mielnichuk N."/>
            <person name="Miskei M."/>
            <person name="Molnar A.P."/>
            <person name="Mule G."/>
            <person name="Ngan C.Y."/>
            <person name="Orejas M."/>
            <person name="Orosz E."/>
            <person name="Ouedraogo J.P."/>
            <person name="Overkamp K.M."/>
            <person name="Park H.-S."/>
            <person name="Perrone G."/>
            <person name="Piumi F."/>
            <person name="Punt P.J."/>
            <person name="Ram A.F."/>
            <person name="Ramon A."/>
            <person name="Rauscher S."/>
            <person name="Record E."/>
            <person name="Riano-Pachon D.M."/>
            <person name="Robert V."/>
            <person name="Roehrig J."/>
            <person name="Ruller R."/>
            <person name="Salamov A."/>
            <person name="Salih N.S."/>
            <person name="Samson R.A."/>
            <person name="Sandor E."/>
            <person name="Sanguinetti M."/>
            <person name="Schuetze T."/>
            <person name="Sepcic K."/>
            <person name="Shelest E."/>
            <person name="Sherlock G."/>
            <person name="Sophianopoulou V."/>
            <person name="Squina F.M."/>
            <person name="Sun H."/>
            <person name="Susca A."/>
            <person name="Todd R.B."/>
            <person name="Tsang A."/>
            <person name="Unkles S.E."/>
            <person name="van de Wiele N."/>
            <person name="van Rossen-Uffink D."/>
            <person name="Oliveira J.V."/>
            <person name="Vesth T.C."/>
            <person name="Visser J."/>
            <person name="Yu J.-H."/>
            <person name="Zhou M."/>
            <person name="Andersen M.R."/>
            <person name="Archer D.B."/>
            <person name="Baker S.E."/>
            <person name="Benoit I."/>
            <person name="Brakhage A.A."/>
            <person name="Braus G.H."/>
            <person name="Fischer R."/>
            <person name="Frisvad J.C."/>
            <person name="Goldman G.H."/>
            <person name="Houbraken J."/>
            <person name="Oakley B."/>
            <person name="Pocsi I."/>
            <person name="Scazzocchio C."/>
            <person name="Seiboth B."/>
            <person name="vanKuyk P.A."/>
            <person name="Wortman J."/>
            <person name="Dyer P.S."/>
            <person name="Grigoriev I.V."/>
        </authorList>
    </citation>
    <scope>NUCLEOTIDE SEQUENCE [LARGE SCALE GENOMIC DNA]</scope>
    <source>
        <strain evidence="2">CBS 516.65</strain>
    </source>
</reference>
<evidence type="ECO:0000313" key="1">
    <source>
        <dbReference type="EMBL" id="OJJ83254.1"/>
    </source>
</evidence>
<dbReference type="VEuPathDB" id="FungiDB:ASPGLDRAFT_26832"/>
<proteinExistence type="predicted"/>
<organism evidence="1 2">
    <name type="scientific">Aspergillus glaucus CBS 516.65</name>
    <dbReference type="NCBI Taxonomy" id="1160497"/>
    <lineage>
        <taxon>Eukaryota</taxon>
        <taxon>Fungi</taxon>
        <taxon>Dikarya</taxon>
        <taxon>Ascomycota</taxon>
        <taxon>Pezizomycotina</taxon>
        <taxon>Eurotiomycetes</taxon>
        <taxon>Eurotiomycetidae</taxon>
        <taxon>Eurotiales</taxon>
        <taxon>Aspergillaceae</taxon>
        <taxon>Aspergillus</taxon>
        <taxon>Aspergillus subgen. Aspergillus</taxon>
    </lineage>
</organism>
<accession>A0A1L9VH76</accession>
<dbReference type="EMBL" id="KV878900">
    <property type="protein sequence ID" value="OJJ83254.1"/>
    <property type="molecule type" value="Genomic_DNA"/>
</dbReference>